<dbReference type="InterPro" id="IPR025506">
    <property type="entry name" value="Abi_alpha"/>
</dbReference>
<sequence>MDQRRALPPADGPDPAAGLGRVLGRLYRGGWEVARLLPGGDAVERRVRRIEQGVVDEVRKRLDGPDPLGGGAESALDRSRAEVDDLAGGVDRLPGGTAYRGRRASDRSDSAAHRSRGSTPYRPRGGLSSPARGAGEPLRAAMAELLERSVTDSRDAAREHYFALVMRQLLPDEARIISALSDGSVFPLVHLVARTGIAAPHRYLLENASTVGRAAGVVAPGLVPFYVTRLLRFGLAETGDEVPALNTQYELLLTDERVRALDVGRLGPRVIRLSLHVSELGAQFWAASDPSARGAGR</sequence>
<accession>A0A918G2Z1</accession>
<evidence type="ECO:0008006" key="4">
    <source>
        <dbReference type="Google" id="ProtNLM"/>
    </source>
</evidence>
<gene>
    <name evidence="2" type="ORF">GCM10010171_05400</name>
</gene>
<organism evidence="2 3">
    <name type="scientific">Actinokineospora fastidiosa</name>
    <dbReference type="NCBI Taxonomy" id="1816"/>
    <lineage>
        <taxon>Bacteria</taxon>
        <taxon>Bacillati</taxon>
        <taxon>Actinomycetota</taxon>
        <taxon>Actinomycetes</taxon>
        <taxon>Pseudonocardiales</taxon>
        <taxon>Pseudonocardiaceae</taxon>
        <taxon>Actinokineospora</taxon>
    </lineage>
</organism>
<evidence type="ECO:0000313" key="3">
    <source>
        <dbReference type="Proteomes" id="UP000660680"/>
    </source>
</evidence>
<reference evidence="2" key="2">
    <citation type="submission" date="2020-09" db="EMBL/GenBank/DDBJ databases">
        <authorList>
            <person name="Sun Q."/>
            <person name="Ohkuma M."/>
        </authorList>
    </citation>
    <scope>NUCLEOTIDE SEQUENCE</scope>
    <source>
        <strain evidence="2">JCM 3276</strain>
    </source>
</reference>
<dbReference type="AlphaFoldDB" id="A0A918G2Z1"/>
<dbReference type="EMBL" id="BMRB01000001">
    <property type="protein sequence ID" value="GGS16159.1"/>
    <property type="molecule type" value="Genomic_DNA"/>
</dbReference>
<name>A0A918G2Z1_9PSEU</name>
<feature type="region of interest" description="Disordered" evidence="1">
    <location>
        <begin position="60"/>
        <end position="134"/>
    </location>
</feature>
<dbReference type="Proteomes" id="UP000660680">
    <property type="component" value="Unassembled WGS sequence"/>
</dbReference>
<evidence type="ECO:0000256" key="1">
    <source>
        <dbReference type="SAM" id="MobiDB-lite"/>
    </source>
</evidence>
<feature type="compositionally biased region" description="Basic and acidic residues" evidence="1">
    <location>
        <begin position="103"/>
        <end position="112"/>
    </location>
</feature>
<comment type="caution">
    <text evidence="2">The sequence shown here is derived from an EMBL/GenBank/DDBJ whole genome shotgun (WGS) entry which is preliminary data.</text>
</comment>
<reference evidence="2" key="1">
    <citation type="journal article" date="2014" name="Int. J. Syst. Evol. Microbiol.">
        <title>Complete genome sequence of Corynebacterium casei LMG S-19264T (=DSM 44701T), isolated from a smear-ripened cheese.</title>
        <authorList>
            <consortium name="US DOE Joint Genome Institute (JGI-PGF)"/>
            <person name="Walter F."/>
            <person name="Albersmeier A."/>
            <person name="Kalinowski J."/>
            <person name="Ruckert C."/>
        </authorList>
    </citation>
    <scope>NUCLEOTIDE SEQUENCE</scope>
    <source>
        <strain evidence="2">JCM 3276</strain>
    </source>
</reference>
<evidence type="ECO:0000313" key="2">
    <source>
        <dbReference type="EMBL" id="GGS16159.1"/>
    </source>
</evidence>
<proteinExistence type="predicted"/>
<keyword evidence="3" id="KW-1185">Reference proteome</keyword>
<dbReference type="Pfam" id="PF14337">
    <property type="entry name" value="Abi_alpha"/>
    <property type="match status" value="1"/>
</dbReference>
<protein>
    <recommendedName>
        <fullName evidence="4">DUF4393 domain-containing protein</fullName>
    </recommendedName>
</protein>
<dbReference type="Gene3D" id="3.30.110.190">
    <property type="match status" value="1"/>
</dbReference>
<dbReference type="RefSeq" id="WP_189208670.1">
    <property type="nucleotide sequence ID" value="NZ_BMRB01000001.1"/>
</dbReference>